<keyword evidence="2" id="KW-1185">Reference proteome</keyword>
<dbReference type="EMBL" id="JAOYFB010000039">
    <property type="protein sequence ID" value="KAK4030732.1"/>
    <property type="molecule type" value="Genomic_DNA"/>
</dbReference>
<organism evidence="1 2">
    <name type="scientific">Daphnia magna</name>
    <dbReference type="NCBI Taxonomy" id="35525"/>
    <lineage>
        <taxon>Eukaryota</taxon>
        <taxon>Metazoa</taxon>
        <taxon>Ecdysozoa</taxon>
        <taxon>Arthropoda</taxon>
        <taxon>Crustacea</taxon>
        <taxon>Branchiopoda</taxon>
        <taxon>Diplostraca</taxon>
        <taxon>Cladocera</taxon>
        <taxon>Anomopoda</taxon>
        <taxon>Daphniidae</taxon>
        <taxon>Daphnia</taxon>
    </lineage>
</organism>
<gene>
    <name evidence="1" type="ORF">OUZ56_024071</name>
</gene>
<evidence type="ECO:0000313" key="1">
    <source>
        <dbReference type="EMBL" id="KAK4030732.1"/>
    </source>
</evidence>
<dbReference type="Proteomes" id="UP001234178">
    <property type="component" value="Unassembled WGS sequence"/>
</dbReference>
<comment type="caution">
    <text evidence="1">The sequence shown here is derived from an EMBL/GenBank/DDBJ whole genome shotgun (WGS) entry which is preliminary data.</text>
</comment>
<name>A0ABR0B036_9CRUS</name>
<protein>
    <submittedName>
        <fullName evidence="1">Uncharacterized protein</fullName>
    </submittedName>
</protein>
<proteinExistence type="predicted"/>
<reference evidence="1 2" key="1">
    <citation type="journal article" date="2023" name="Nucleic Acids Res.">
        <title>The hologenome of Daphnia magna reveals possible DNA methylation and microbiome-mediated evolution of the host genome.</title>
        <authorList>
            <person name="Chaturvedi A."/>
            <person name="Li X."/>
            <person name="Dhandapani V."/>
            <person name="Marshall H."/>
            <person name="Kissane S."/>
            <person name="Cuenca-Cambronero M."/>
            <person name="Asole G."/>
            <person name="Calvet F."/>
            <person name="Ruiz-Romero M."/>
            <person name="Marangio P."/>
            <person name="Guigo R."/>
            <person name="Rago D."/>
            <person name="Mirbahai L."/>
            <person name="Eastwood N."/>
            <person name="Colbourne J.K."/>
            <person name="Zhou J."/>
            <person name="Mallon E."/>
            <person name="Orsini L."/>
        </authorList>
    </citation>
    <scope>NUCLEOTIDE SEQUENCE [LARGE SCALE GENOMIC DNA]</scope>
    <source>
        <strain evidence="1">LRV0_1</strain>
    </source>
</reference>
<sequence length="140" mass="15573">MGDTSKLPEVFATSSLTIWNSVWFSRYWWIVGDERANSYDGTKREISKHENWSPFTNIVTWSMTTLCDPVCNATGRVTSVFPPPPYIVPRGRVSGGNLSLVNRQYNILLHGGDAEPPVSLFCGFVSVRFCAAEAVAVRDP</sequence>
<accession>A0ABR0B036</accession>
<evidence type="ECO:0000313" key="2">
    <source>
        <dbReference type="Proteomes" id="UP001234178"/>
    </source>
</evidence>